<gene>
    <name evidence="1" type="ORF">AVEN_3954_1</name>
</gene>
<name>A0A4Y2SKN5_ARAVE</name>
<dbReference type="AlphaFoldDB" id="A0A4Y2SKN5"/>
<comment type="caution">
    <text evidence="1">The sequence shown here is derived from an EMBL/GenBank/DDBJ whole genome shotgun (WGS) entry which is preliminary data.</text>
</comment>
<keyword evidence="2" id="KW-1185">Reference proteome</keyword>
<evidence type="ECO:0000313" key="2">
    <source>
        <dbReference type="Proteomes" id="UP000499080"/>
    </source>
</evidence>
<evidence type="ECO:0000313" key="1">
    <source>
        <dbReference type="EMBL" id="GBN87809.1"/>
    </source>
</evidence>
<sequence>MALKFPHNRKSWLEKSGNFDWVMGLLNHIKSIVPTCCSSNHPQRLRNIFPSLKCVNCELLESHCDSTTMHGEQTEEFLMQCKFASNLCLNGYHSGYNYVAALPLSSTSPYTCP</sequence>
<reference evidence="1 2" key="1">
    <citation type="journal article" date="2019" name="Sci. Rep.">
        <title>Orb-weaving spider Araneus ventricosus genome elucidates the spidroin gene catalogue.</title>
        <authorList>
            <person name="Kono N."/>
            <person name="Nakamura H."/>
            <person name="Ohtoshi R."/>
            <person name="Moran D.A.P."/>
            <person name="Shinohara A."/>
            <person name="Yoshida Y."/>
            <person name="Fujiwara M."/>
            <person name="Mori M."/>
            <person name="Tomita M."/>
            <person name="Arakawa K."/>
        </authorList>
    </citation>
    <scope>NUCLEOTIDE SEQUENCE [LARGE SCALE GENOMIC DNA]</scope>
</reference>
<protein>
    <submittedName>
        <fullName evidence="1">Uncharacterized protein</fullName>
    </submittedName>
</protein>
<dbReference type="EMBL" id="BGPR01021981">
    <property type="protein sequence ID" value="GBN87809.1"/>
    <property type="molecule type" value="Genomic_DNA"/>
</dbReference>
<accession>A0A4Y2SKN5</accession>
<organism evidence="1 2">
    <name type="scientific">Araneus ventricosus</name>
    <name type="common">Orbweaver spider</name>
    <name type="synonym">Epeira ventricosa</name>
    <dbReference type="NCBI Taxonomy" id="182803"/>
    <lineage>
        <taxon>Eukaryota</taxon>
        <taxon>Metazoa</taxon>
        <taxon>Ecdysozoa</taxon>
        <taxon>Arthropoda</taxon>
        <taxon>Chelicerata</taxon>
        <taxon>Arachnida</taxon>
        <taxon>Araneae</taxon>
        <taxon>Araneomorphae</taxon>
        <taxon>Entelegynae</taxon>
        <taxon>Araneoidea</taxon>
        <taxon>Araneidae</taxon>
        <taxon>Araneus</taxon>
    </lineage>
</organism>
<dbReference type="Proteomes" id="UP000499080">
    <property type="component" value="Unassembled WGS sequence"/>
</dbReference>
<proteinExistence type="predicted"/>